<keyword evidence="2" id="KW-1185">Reference proteome</keyword>
<evidence type="ECO:0000313" key="1">
    <source>
        <dbReference type="EMBL" id="ABY62843.1"/>
    </source>
</evidence>
<proteinExistence type="predicted"/>
<sequence>MKRIPNMRVEVTRSSIPAILNAGGCVSYFGTGNPSTVYAEGQPEHVLSMSQRSDVTVLGEIHKTPNFRNESGAYL</sequence>
<dbReference type="RefSeq" id="YP_001956735.1">
    <property type="nucleotide sequence ID" value="NC_010821.1"/>
</dbReference>
<dbReference type="Proteomes" id="UP000002421">
    <property type="component" value="Segment"/>
</dbReference>
<evidence type="ECO:0000313" key="2">
    <source>
        <dbReference type="Proteomes" id="UP000002421"/>
    </source>
</evidence>
<gene>
    <name evidence="1" type="ORF">201phi2-1p009</name>
</gene>
<organism evidence="1 2">
    <name type="scientific">Pseudomonas phage 201phi2-1</name>
    <name type="common">Pseudomonas chlororaphis phage 201phi2-1</name>
    <dbReference type="NCBI Taxonomy" id="198110"/>
    <lineage>
        <taxon>Viruses</taxon>
        <taxon>Duplodnaviria</taxon>
        <taxon>Heunggongvirae</taxon>
        <taxon>Uroviricota</taxon>
        <taxon>Caudoviricetes</taxon>
        <taxon>Chimalliviridae</taxon>
        <taxon>Serwervirus</taxon>
        <taxon>Serwervirus 201phi21</taxon>
    </lineage>
</organism>
<reference evidence="1 2" key="1">
    <citation type="journal article" date="2008" name="Virology">
        <title>Characterization of Pseudomonas chlororaphis myovirus 201varphi2-1 via genomic sequencing, mass spectrometry, and electron microscopy.</title>
        <authorList>
            <person name="Thomas J.A."/>
            <person name="Rolando M.R."/>
            <person name="Carroll C.A."/>
            <person name="Shen P.S."/>
            <person name="Belnap D.M."/>
            <person name="Weintraub S.T."/>
            <person name="Serwer P."/>
            <person name="Hardies S.C."/>
        </authorList>
    </citation>
    <scope>NUCLEOTIDE SEQUENCE</scope>
</reference>
<protein>
    <submittedName>
        <fullName evidence="1">Uncharacterized protein</fullName>
    </submittedName>
</protein>
<organismHost>
    <name type="scientific">Pseudomonas chlororaphis</name>
    <dbReference type="NCBI Taxonomy" id="587753"/>
</organismHost>
<dbReference type="KEGG" id="vg:6372548"/>
<dbReference type="EMBL" id="EU197055">
    <property type="protein sequence ID" value="ABY62843.1"/>
    <property type="molecule type" value="Genomic_DNA"/>
</dbReference>
<name>B3FJY5_BP201</name>
<accession>B3FJY5</accession>